<dbReference type="GO" id="GO:0004674">
    <property type="term" value="F:protein serine/threonine kinase activity"/>
    <property type="evidence" value="ECO:0007669"/>
    <property type="project" value="UniProtKB-KW"/>
</dbReference>
<feature type="domain" description="Protein kinase" evidence="13">
    <location>
        <begin position="358"/>
        <end position="605"/>
    </location>
</feature>
<keyword evidence="5 9" id="KW-0067">ATP-binding</keyword>
<sequence length="624" mass="71362">MTCRIDILDPVDIALVDDELVAVLSKDSVSFYSTTASCLLESHRVDEGVNTVYAEKNNVYLVGKEPIVYTIDTNKSTLRQTNSLPGITNWKCNDFHKLEKVLLLHPKKSGVLTKSILLYDVKTDSVVRELKTDVVSSSSKFRKESYEVMTTGMNDWSMYDLRGSSKKAVYSFSLKGSTVKQGYKTNLSYCETVDKDVHRLFTWSGETQPSERWSFDEKKWFLGLIDGNRASDAFVMHGTFKNSQLVLTDVKNVADHKPTSFFKYGVKSPNQTMFDILPGKVFATGCSTGVMLQSAEFDVANYKNHSEKLREACRKAKSRVTEDKEMKELKKINDRYEAAGKRDEDINVYDNDVTEEKFIIGKLLGTGSFGSVFKCTSKKSDKEFALKYVMNQTSILSKKFEIEREVLIQRELRHENIVKMYAAFRSNINICFVLEYMQESLYDVLNEKRGHVMNVKDIARMTECVANALSYCHERCIIHRDLKPQNILHNLEGVYKVTDFGSATDERHGTFCGTQGYMAPEVINRSKQTTALDCYSLGIVIHQCTQGKLPFQLPTGHISDYMVSKCKYNPPVTMNLSIRALTQMLIRKNPEERWTANQVLGSQLIRDYRHQTQDDVYQRERQLI</sequence>
<keyword evidence="12" id="KW-0175">Coiled coil</keyword>
<keyword evidence="3 9" id="KW-0547">Nucleotide-binding</keyword>
<evidence type="ECO:0000256" key="1">
    <source>
        <dbReference type="ARBA" id="ARBA00022527"/>
    </source>
</evidence>
<evidence type="ECO:0000256" key="7">
    <source>
        <dbReference type="ARBA" id="ARBA00048679"/>
    </source>
</evidence>
<dbReference type="EMBL" id="WUAV01000006">
    <property type="protein sequence ID" value="KAF1749790.1"/>
    <property type="molecule type" value="Genomic_DNA"/>
</dbReference>
<evidence type="ECO:0000256" key="3">
    <source>
        <dbReference type="ARBA" id="ARBA00022741"/>
    </source>
</evidence>
<dbReference type="KEGG" id="crq:GCK72_026259"/>
<dbReference type="PROSITE" id="PS00107">
    <property type="entry name" value="PROTEIN_KINASE_ATP"/>
    <property type="match status" value="1"/>
</dbReference>
<evidence type="ECO:0000313" key="14">
    <source>
        <dbReference type="EMBL" id="KAF1749790.1"/>
    </source>
</evidence>
<comment type="caution">
    <text evidence="14">The sequence shown here is derived from an EMBL/GenBank/DDBJ whole genome shotgun (WGS) entry which is preliminary data.</text>
</comment>
<accession>A0A6A5G4C1</accession>
<dbReference type="InterPro" id="IPR011009">
    <property type="entry name" value="Kinase-like_dom_sf"/>
</dbReference>
<feature type="coiled-coil region" evidence="12">
    <location>
        <begin position="292"/>
        <end position="319"/>
    </location>
</feature>
<evidence type="ECO:0000256" key="5">
    <source>
        <dbReference type="ARBA" id="ARBA00022840"/>
    </source>
</evidence>
<keyword evidence="4" id="KW-0418">Kinase</keyword>
<reference evidence="14 15" key="1">
    <citation type="submission" date="2019-12" db="EMBL/GenBank/DDBJ databases">
        <title>Chromosome-level assembly of the Caenorhabditis remanei genome.</title>
        <authorList>
            <person name="Teterina A.A."/>
            <person name="Willis J.H."/>
            <person name="Phillips P.C."/>
        </authorList>
    </citation>
    <scope>NUCLEOTIDE SEQUENCE [LARGE SCALE GENOMIC DNA]</scope>
    <source>
        <strain evidence="14 15">PX506</strain>
        <tissue evidence="14">Whole organism</tissue>
    </source>
</reference>
<dbReference type="GeneID" id="9798280"/>
<comment type="catalytic activity">
    <reaction evidence="7">
        <text>L-seryl-[protein] + ATP = O-phospho-L-seryl-[protein] + ADP + H(+)</text>
        <dbReference type="Rhea" id="RHEA:17989"/>
        <dbReference type="Rhea" id="RHEA-COMP:9863"/>
        <dbReference type="Rhea" id="RHEA-COMP:11604"/>
        <dbReference type="ChEBI" id="CHEBI:15378"/>
        <dbReference type="ChEBI" id="CHEBI:29999"/>
        <dbReference type="ChEBI" id="CHEBI:30616"/>
        <dbReference type="ChEBI" id="CHEBI:83421"/>
        <dbReference type="ChEBI" id="CHEBI:456216"/>
        <dbReference type="EC" id="2.7.11.1"/>
    </reaction>
</comment>
<evidence type="ECO:0000256" key="10">
    <source>
        <dbReference type="PIRSR" id="PIRSR630616-3"/>
    </source>
</evidence>
<evidence type="ECO:0000259" key="13">
    <source>
        <dbReference type="PROSITE" id="PS50011"/>
    </source>
</evidence>
<dbReference type="GO" id="GO:0005524">
    <property type="term" value="F:ATP binding"/>
    <property type="evidence" value="ECO:0007669"/>
    <property type="project" value="UniProtKB-UniRule"/>
</dbReference>
<dbReference type="PANTHER" id="PTHR24350">
    <property type="entry name" value="SERINE/THREONINE-PROTEIN KINASE IAL-RELATED"/>
    <property type="match status" value="1"/>
</dbReference>
<evidence type="ECO:0000256" key="12">
    <source>
        <dbReference type="SAM" id="Coils"/>
    </source>
</evidence>
<dbReference type="FunFam" id="3.30.200.20:FF:000042">
    <property type="entry name" value="Aurora kinase A"/>
    <property type="match status" value="1"/>
</dbReference>
<dbReference type="Gene3D" id="1.10.510.10">
    <property type="entry name" value="Transferase(Phosphotransferase) domain 1"/>
    <property type="match status" value="1"/>
</dbReference>
<gene>
    <name evidence="14" type="ORF">GCK72_026259</name>
</gene>
<proteinExistence type="predicted"/>
<dbReference type="SUPFAM" id="SSF56112">
    <property type="entry name" value="Protein kinase-like (PK-like)"/>
    <property type="match status" value="1"/>
</dbReference>
<comment type="catalytic activity">
    <reaction evidence="6">
        <text>L-threonyl-[protein] + ATP = O-phospho-L-threonyl-[protein] + ADP + H(+)</text>
        <dbReference type="Rhea" id="RHEA:46608"/>
        <dbReference type="Rhea" id="RHEA-COMP:11060"/>
        <dbReference type="Rhea" id="RHEA-COMP:11605"/>
        <dbReference type="ChEBI" id="CHEBI:15378"/>
        <dbReference type="ChEBI" id="CHEBI:30013"/>
        <dbReference type="ChEBI" id="CHEBI:30616"/>
        <dbReference type="ChEBI" id="CHEBI:61977"/>
        <dbReference type="ChEBI" id="CHEBI:456216"/>
        <dbReference type="EC" id="2.7.11.1"/>
    </reaction>
</comment>
<dbReference type="CTD" id="9798280"/>
<evidence type="ECO:0000256" key="8">
    <source>
        <dbReference type="PIRSR" id="PIRSR630616-1"/>
    </source>
</evidence>
<keyword evidence="1" id="KW-0723">Serine/threonine-protein kinase</keyword>
<dbReference type="Proteomes" id="UP000483820">
    <property type="component" value="Chromosome X"/>
</dbReference>
<dbReference type="RefSeq" id="XP_053580346.1">
    <property type="nucleotide sequence ID" value="XM_053736780.1"/>
</dbReference>
<organism evidence="14 15">
    <name type="scientific">Caenorhabditis remanei</name>
    <name type="common">Caenorhabditis vulgaris</name>
    <dbReference type="NCBI Taxonomy" id="31234"/>
    <lineage>
        <taxon>Eukaryota</taxon>
        <taxon>Metazoa</taxon>
        <taxon>Ecdysozoa</taxon>
        <taxon>Nematoda</taxon>
        <taxon>Chromadorea</taxon>
        <taxon>Rhabditida</taxon>
        <taxon>Rhabditina</taxon>
        <taxon>Rhabditomorpha</taxon>
        <taxon>Rhabditoidea</taxon>
        <taxon>Rhabditidae</taxon>
        <taxon>Peloderinae</taxon>
        <taxon>Caenorhabditis</taxon>
    </lineage>
</organism>
<dbReference type="InterPro" id="IPR030616">
    <property type="entry name" value="Aur-like"/>
</dbReference>
<dbReference type="InterPro" id="IPR017441">
    <property type="entry name" value="Protein_kinase_ATP_BS"/>
</dbReference>
<dbReference type="SMART" id="SM00220">
    <property type="entry name" value="S_TKc"/>
    <property type="match status" value="1"/>
</dbReference>
<dbReference type="AlphaFoldDB" id="A0A6A5G4C1"/>
<evidence type="ECO:0000256" key="4">
    <source>
        <dbReference type="ARBA" id="ARBA00022777"/>
    </source>
</evidence>
<dbReference type="InterPro" id="IPR000719">
    <property type="entry name" value="Prot_kinase_dom"/>
</dbReference>
<feature type="binding site" evidence="9 11">
    <location>
        <position position="387"/>
    </location>
    <ligand>
        <name>ATP</name>
        <dbReference type="ChEBI" id="CHEBI:30616"/>
    </ligand>
</feature>
<evidence type="ECO:0000256" key="11">
    <source>
        <dbReference type="PROSITE-ProRule" id="PRU10141"/>
    </source>
</evidence>
<evidence type="ECO:0000313" key="15">
    <source>
        <dbReference type="Proteomes" id="UP000483820"/>
    </source>
</evidence>
<feature type="active site" description="Proton acceptor" evidence="8">
    <location>
        <position position="481"/>
    </location>
</feature>
<protein>
    <recommendedName>
        <fullName evidence="13">Protein kinase domain-containing protein</fullName>
    </recommendedName>
</protein>
<evidence type="ECO:0000256" key="6">
    <source>
        <dbReference type="ARBA" id="ARBA00047899"/>
    </source>
</evidence>
<feature type="cross-link" description="Glycyl lysine isopeptide (Lys-Gly) (interchain with G-Cter in SUMO2)" evidence="10">
    <location>
        <position position="483"/>
    </location>
</feature>
<dbReference type="PROSITE" id="PS50011">
    <property type="entry name" value="PROTEIN_KINASE_DOM"/>
    <property type="match status" value="1"/>
</dbReference>
<name>A0A6A5G4C1_CAERE</name>
<evidence type="ECO:0000256" key="2">
    <source>
        <dbReference type="ARBA" id="ARBA00022679"/>
    </source>
</evidence>
<feature type="binding site" evidence="9">
    <location>
        <position position="499"/>
    </location>
    <ligand>
        <name>ATP</name>
        <dbReference type="ChEBI" id="CHEBI:30616"/>
    </ligand>
</feature>
<keyword evidence="2" id="KW-0808">Transferase</keyword>
<evidence type="ECO:0000256" key="9">
    <source>
        <dbReference type="PIRSR" id="PIRSR630616-2"/>
    </source>
</evidence>
<dbReference type="Pfam" id="PF00069">
    <property type="entry name" value="Pkinase"/>
    <property type="match status" value="1"/>
</dbReference>